<keyword evidence="1" id="KW-0479">Metal-binding</keyword>
<dbReference type="SMART" id="SM00355">
    <property type="entry name" value="ZnF_C2H2"/>
    <property type="match status" value="4"/>
</dbReference>
<dbReference type="GO" id="GO:0000981">
    <property type="term" value="F:DNA-binding transcription factor activity, RNA polymerase II-specific"/>
    <property type="evidence" value="ECO:0007669"/>
    <property type="project" value="TreeGrafter"/>
</dbReference>
<feature type="region of interest" description="Disordered" evidence="6">
    <location>
        <begin position="639"/>
        <end position="671"/>
    </location>
</feature>
<evidence type="ECO:0000256" key="4">
    <source>
        <dbReference type="ARBA" id="ARBA00022833"/>
    </source>
</evidence>
<dbReference type="GO" id="GO:0005634">
    <property type="term" value="C:nucleus"/>
    <property type="evidence" value="ECO:0007669"/>
    <property type="project" value="UniProtKB-ARBA"/>
</dbReference>
<evidence type="ECO:0000256" key="3">
    <source>
        <dbReference type="ARBA" id="ARBA00022771"/>
    </source>
</evidence>
<feature type="compositionally biased region" description="Low complexity" evidence="6">
    <location>
        <begin position="517"/>
        <end position="527"/>
    </location>
</feature>
<dbReference type="Proteomes" id="UP001142055">
    <property type="component" value="Chromosome 3"/>
</dbReference>
<evidence type="ECO:0000259" key="7">
    <source>
        <dbReference type="PROSITE" id="PS50157"/>
    </source>
</evidence>
<evidence type="ECO:0000256" key="1">
    <source>
        <dbReference type="ARBA" id="ARBA00022723"/>
    </source>
</evidence>
<dbReference type="GO" id="GO:0008270">
    <property type="term" value="F:zinc ion binding"/>
    <property type="evidence" value="ECO:0007669"/>
    <property type="project" value="UniProtKB-KW"/>
</dbReference>
<organism evidence="8 9">
    <name type="scientific">Blomia tropicalis</name>
    <name type="common">Mite</name>
    <dbReference type="NCBI Taxonomy" id="40697"/>
    <lineage>
        <taxon>Eukaryota</taxon>
        <taxon>Metazoa</taxon>
        <taxon>Ecdysozoa</taxon>
        <taxon>Arthropoda</taxon>
        <taxon>Chelicerata</taxon>
        <taxon>Arachnida</taxon>
        <taxon>Acari</taxon>
        <taxon>Acariformes</taxon>
        <taxon>Sarcoptiformes</taxon>
        <taxon>Astigmata</taxon>
        <taxon>Glycyphagoidea</taxon>
        <taxon>Echimyopodidae</taxon>
        <taxon>Blomia</taxon>
    </lineage>
</organism>
<dbReference type="PROSITE" id="PS50157">
    <property type="entry name" value="ZINC_FINGER_C2H2_2"/>
    <property type="match status" value="1"/>
</dbReference>
<evidence type="ECO:0000256" key="5">
    <source>
        <dbReference type="PROSITE-ProRule" id="PRU00042"/>
    </source>
</evidence>
<dbReference type="PROSITE" id="PS00028">
    <property type="entry name" value="ZINC_FINGER_C2H2_1"/>
    <property type="match status" value="2"/>
</dbReference>
<accession>A0A9Q0M3C9</accession>
<evidence type="ECO:0000313" key="9">
    <source>
        <dbReference type="Proteomes" id="UP001142055"/>
    </source>
</evidence>
<name>A0A9Q0M3C9_BLOTA</name>
<dbReference type="InterPro" id="IPR013087">
    <property type="entry name" value="Znf_C2H2_type"/>
</dbReference>
<gene>
    <name evidence="8" type="ORF">RDWZM_009693</name>
</gene>
<feature type="compositionally biased region" description="Polar residues" evidence="6">
    <location>
        <begin position="640"/>
        <end position="669"/>
    </location>
</feature>
<feature type="region of interest" description="Disordered" evidence="6">
    <location>
        <begin position="771"/>
        <end position="790"/>
    </location>
</feature>
<evidence type="ECO:0000256" key="6">
    <source>
        <dbReference type="SAM" id="MobiDB-lite"/>
    </source>
</evidence>
<dbReference type="OMA" id="HINSYHI"/>
<dbReference type="EMBL" id="JAPWDV010000003">
    <property type="protein sequence ID" value="KAJ6218536.1"/>
    <property type="molecule type" value="Genomic_DNA"/>
</dbReference>
<evidence type="ECO:0000313" key="8">
    <source>
        <dbReference type="EMBL" id="KAJ6218536.1"/>
    </source>
</evidence>
<feature type="compositionally biased region" description="Acidic residues" evidence="6">
    <location>
        <begin position="561"/>
        <end position="576"/>
    </location>
</feature>
<comment type="caution">
    <text evidence="8">The sequence shown here is derived from an EMBL/GenBank/DDBJ whole genome shotgun (WGS) entry which is preliminary data.</text>
</comment>
<feature type="compositionally biased region" description="Low complexity" evidence="6">
    <location>
        <begin position="118"/>
        <end position="148"/>
    </location>
</feature>
<keyword evidence="2" id="KW-0677">Repeat</keyword>
<dbReference type="PANTHER" id="PTHR19818">
    <property type="entry name" value="ZINC FINGER PROTEIN ZIC AND GLI"/>
    <property type="match status" value="1"/>
</dbReference>
<reference evidence="8" key="1">
    <citation type="submission" date="2022-12" db="EMBL/GenBank/DDBJ databases">
        <title>Genome assemblies of Blomia tropicalis.</title>
        <authorList>
            <person name="Cui Y."/>
        </authorList>
    </citation>
    <scope>NUCLEOTIDE SEQUENCE</scope>
    <source>
        <tissue evidence="8">Adult mites</tissue>
    </source>
</reference>
<protein>
    <recommendedName>
        <fullName evidence="7">C2H2-type domain-containing protein</fullName>
    </recommendedName>
</protein>
<feature type="compositionally biased region" description="Low complexity" evidence="6">
    <location>
        <begin position="327"/>
        <end position="350"/>
    </location>
</feature>
<proteinExistence type="predicted"/>
<dbReference type="InterPro" id="IPR050329">
    <property type="entry name" value="GLI_C2H2-zinc-finger"/>
</dbReference>
<keyword evidence="9" id="KW-1185">Reference proteome</keyword>
<dbReference type="InterPro" id="IPR036236">
    <property type="entry name" value="Znf_C2H2_sf"/>
</dbReference>
<feature type="compositionally biased region" description="Polar residues" evidence="6">
    <location>
        <begin position="534"/>
        <end position="557"/>
    </location>
</feature>
<keyword evidence="3 5" id="KW-0863">Zinc-finger</keyword>
<keyword evidence="4" id="KW-0862">Zinc</keyword>
<dbReference type="GO" id="GO:0000978">
    <property type="term" value="F:RNA polymerase II cis-regulatory region sequence-specific DNA binding"/>
    <property type="evidence" value="ECO:0007669"/>
    <property type="project" value="TreeGrafter"/>
</dbReference>
<dbReference type="Gene3D" id="3.30.160.60">
    <property type="entry name" value="Classic Zinc Finger"/>
    <property type="match status" value="1"/>
</dbReference>
<evidence type="ECO:0000256" key="2">
    <source>
        <dbReference type="ARBA" id="ARBA00022737"/>
    </source>
</evidence>
<dbReference type="SUPFAM" id="SSF57667">
    <property type="entry name" value="beta-beta-alpha zinc fingers"/>
    <property type="match status" value="1"/>
</dbReference>
<dbReference type="PANTHER" id="PTHR19818:SF139">
    <property type="entry name" value="PAIR-RULE PROTEIN ODD-PAIRED"/>
    <property type="match status" value="1"/>
</dbReference>
<dbReference type="GO" id="GO:0045944">
    <property type="term" value="P:positive regulation of transcription by RNA polymerase II"/>
    <property type="evidence" value="ECO:0007669"/>
    <property type="project" value="UniProtKB-ARBA"/>
</dbReference>
<sequence>MSTCGTVSPEVVELLERFALKKQNVKHRLSDIVDDLFGDFITEISRIASTVSAVNSNTTNSINQCSRCCSTTASSSSSSSSSLSSTSSSLLSTIINPVCKSSNVESTTNGIVKGQTAITSSSGNSTINSNTHPQQQQQPRHPSPSSSPFLDSGFLDVQSRAKELIKDELDYDKKLRQFVNSAKQSRKTRRRRSNSSIDCEPNITLTPIIKHENNNSVIIDYSTKPSNILPNSQSTDSYISGGEYSQNDFECKEYEVDSNNLDEETKIEQKTNDEKEQNLGELNCKRECETNGTSISIDNGVSFLNDVDDEEATNESLSLAQIDGQVENGNSTPSGSSSSSSSSKQTKQEPNSTTNIDGNDSFGCATEKSLEELNTLCSELPYSKMDGKYICKFQDCSQELKSRHNLLLHQRAHLGIRPYRCKWPECSYNSNQSSAVIRHIRTKHFQLPLTMREQAMKNIEDDRDPKEFLEVVATNETSSQSGGIGTELCVENNSLMEKNETPAKLEQTNNSRTLRQSTSSTMSGSSSVDVPKVSNRSKNSILTPSHHTTRNGKQSSRLPMEESDSEDEYDDDDADIDSNVNKIQNSLSKAYLPPYIRRAQQIVPPLKSSLSVKGVNNNGVAIYNRFAVEYARKRRLETKNFPSSRSMQTKYSKNSNDFSRQQQNGQLQRKSLKSKLISEHFSPLISKSNHYQFCPVPECPGIFRTQCELDRHLNDVHNTGPVGHNGGSSSSSSDSNDQYSNLFACQWANCRFTSSQQASAINHVRTFHLNNNNVKKSRRSPSSSTMSTNPSDYINLMNIFGK</sequence>
<dbReference type="AlphaFoldDB" id="A0A9Q0M3C9"/>
<feature type="region of interest" description="Disordered" evidence="6">
    <location>
        <begin position="500"/>
        <end position="578"/>
    </location>
</feature>
<feature type="compositionally biased region" description="Polar residues" evidence="6">
    <location>
        <begin position="506"/>
        <end position="516"/>
    </location>
</feature>
<feature type="domain" description="C2H2-type" evidence="7">
    <location>
        <begin position="389"/>
        <end position="418"/>
    </location>
</feature>
<feature type="region of interest" description="Disordered" evidence="6">
    <location>
        <begin position="116"/>
        <end position="152"/>
    </location>
</feature>
<feature type="region of interest" description="Disordered" evidence="6">
    <location>
        <begin position="323"/>
        <end position="360"/>
    </location>
</feature>